<dbReference type="EMBL" id="CP011509">
    <property type="protein sequence ID" value="AKJ08112.1"/>
    <property type="molecule type" value="Genomic_DNA"/>
</dbReference>
<evidence type="ECO:0000313" key="3">
    <source>
        <dbReference type="Proteomes" id="UP000035579"/>
    </source>
</evidence>
<name>A0AAC8TJ73_9BACT</name>
<feature type="compositionally biased region" description="Polar residues" evidence="1">
    <location>
        <begin position="56"/>
        <end position="70"/>
    </location>
</feature>
<dbReference type="KEGG" id="age:AA314_09738"/>
<evidence type="ECO:0000313" key="2">
    <source>
        <dbReference type="EMBL" id="AKJ08112.1"/>
    </source>
</evidence>
<accession>A0AAC8TJ73</accession>
<dbReference type="AlphaFoldDB" id="A0AAC8TJ73"/>
<organism evidence="2 3">
    <name type="scientific">Archangium gephyra</name>
    <dbReference type="NCBI Taxonomy" id="48"/>
    <lineage>
        <taxon>Bacteria</taxon>
        <taxon>Pseudomonadati</taxon>
        <taxon>Myxococcota</taxon>
        <taxon>Myxococcia</taxon>
        <taxon>Myxococcales</taxon>
        <taxon>Cystobacterineae</taxon>
        <taxon>Archangiaceae</taxon>
        <taxon>Archangium</taxon>
    </lineage>
</organism>
<feature type="region of interest" description="Disordered" evidence="1">
    <location>
        <begin position="39"/>
        <end position="70"/>
    </location>
</feature>
<proteinExistence type="predicted"/>
<protein>
    <submittedName>
        <fullName evidence="2">Uncharacterized protein</fullName>
    </submittedName>
</protein>
<gene>
    <name evidence="2" type="ORF">AA314_09738</name>
</gene>
<feature type="region of interest" description="Disordered" evidence="1">
    <location>
        <begin position="1"/>
        <end position="26"/>
    </location>
</feature>
<sequence length="70" mass="6960">MLPSGKSGLSGTGTKPGTGSMTITPGMVTGSVVTLRTPLSGLSRSSRVGLSRDSVTTVTLPPSGVSRLQT</sequence>
<dbReference type="Proteomes" id="UP000035579">
    <property type="component" value="Chromosome"/>
</dbReference>
<feature type="compositionally biased region" description="Low complexity" evidence="1">
    <location>
        <begin position="39"/>
        <end position="55"/>
    </location>
</feature>
<evidence type="ECO:0000256" key="1">
    <source>
        <dbReference type="SAM" id="MobiDB-lite"/>
    </source>
</evidence>
<reference evidence="2 3" key="1">
    <citation type="submission" date="2015-05" db="EMBL/GenBank/DDBJ databases">
        <title>Genome assembly of Archangium gephyra DSM 2261.</title>
        <authorList>
            <person name="Sharma G."/>
            <person name="Subramanian S."/>
        </authorList>
    </citation>
    <scope>NUCLEOTIDE SEQUENCE [LARGE SCALE GENOMIC DNA]</scope>
    <source>
        <strain evidence="2 3">DSM 2261</strain>
    </source>
</reference>